<feature type="chain" id="PRO_5037755155" evidence="1">
    <location>
        <begin position="24"/>
        <end position="116"/>
    </location>
</feature>
<keyword evidence="1" id="KW-0732">Signal</keyword>
<protein>
    <submittedName>
        <fullName evidence="3">Uncharacterized protein</fullName>
    </submittedName>
</protein>
<reference evidence="3" key="1">
    <citation type="submission" date="2022-11" db="UniProtKB">
        <authorList>
            <consortium name="WormBaseParasite"/>
        </authorList>
    </citation>
    <scope>IDENTIFICATION</scope>
</reference>
<evidence type="ECO:0000313" key="2">
    <source>
        <dbReference type="Proteomes" id="UP000887574"/>
    </source>
</evidence>
<accession>A0A915CW58</accession>
<evidence type="ECO:0000313" key="3">
    <source>
        <dbReference type="WBParaSite" id="jg12801"/>
    </source>
</evidence>
<keyword evidence="2" id="KW-1185">Reference proteome</keyword>
<dbReference type="AlphaFoldDB" id="A0A915CW58"/>
<proteinExistence type="predicted"/>
<dbReference type="WBParaSite" id="jg12801">
    <property type="protein sequence ID" value="jg12801"/>
    <property type="gene ID" value="jg12801"/>
</dbReference>
<dbReference type="Proteomes" id="UP000887574">
    <property type="component" value="Unplaced"/>
</dbReference>
<evidence type="ECO:0000256" key="1">
    <source>
        <dbReference type="SAM" id="SignalP"/>
    </source>
</evidence>
<organism evidence="2 3">
    <name type="scientific">Ditylenchus dipsaci</name>
    <dbReference type="NCBI Taxonomy" id="166011"/>
    <lineage>
        <taxon>Eukaryota</taxon>
        <taxon>Metazoa</taxon>
        <taxon>Ecdysozoa</taxon>
        <taxon>Nematoda</taxon>
        <taxon>Chromadorea</taxon>
        <taxon>Rhabditida</taxon>
        <taxon>Tylenchina</taxon>
        <taxon>Tylenchomorpha</taxon>
        <taxon>Sphaerularioidea</taxon>
        <taxon>Anguinidae</taxon>
        <taxon>Anguininae</taxon>
        <taxon>Ditylenchus</taxon>
    </lineage>
</organism>
<feature type="signal peptide" evidence="1">
    <location>
        <begin position="1"/>
        <end position="23"/>
    </location>
</feature>
<name>A0A915CW58_9BILA</name>
<sequence length="116" mass="12560">MNFQFVYLLCVCIILCTFESSHGEKEANIDENEHLSRADRLGQIAALQDKVDCLKEGSANAAGTVEQARVAKEKVTQAKLRMRIAEAKAILAKAAEHIDNIKASCKKDAPATASTA</sequence>